<keyword evidence="2" id="KW-0812">Transmembrane</keyword>
<feature type="region of interest" description="Disordered" evidence="1">
    <location>
        <begin position="516"/>
        <end position="537"/>
    </location>
</feature>
<gene>
    <name evidence="3" type="ORF">BDV96DRAFT_82414</name>
</gene>
<name>A0A6A5Z8Y0_9PLEO</name>
<dbReference type="EMBL" id="ML977323">
    <property type="protein sequence ID" value="KAF2115544.1"/>
    <property type="molecule type" value="Genomic_DNA"/>
</dbReference>
<protein>
    <submittedName>
        <fullName evidence="3">Uncharacterized protein</fullName>
    </submittedName>
</protein>
<feature type="transmembrane region" description="Helical" evidence="2">
    <location>
        <begin position="116"/>
        <end position="136"/>
    </location>
</feature>
<keyword evidence="4" id="KW-1185">Reference proteome</keyword>
<dbReference type="OrthoDB" id="3540210at2759"/>
<evidence type="ECO:0000256" key="2">
    <source>
        <dbReference type="SAM" id="Phobius"/>
    </source>
</evidence>
<feature type="region of interest" description="Disordered" evidence="1">
    <location>
        <begin position="649"/>
        <end position="739"/>
    </location>
</feature>
<feature type="compositionally biased region" description="Polar residues" evidence="1">
    <location>
        <begin position="718"/>
        <end position="739"/>
    </location>
</feature>
<organism evidence="3 4">
    <name type="scientific">Lophiotrema nucula</name>
    <dbReference type="NCBI Taxonomy" id="690887"/>
    <lineage>
        <taxon>Eukaryota</taxon>
        <taxon>Fungi</taxon>
        <taxon>Dikarya</taxon>
        <taxon>Ascomycota</taxon>
        <taxon>Pezizomycotina</taxon>
        <taxon>Dothideomycetes</taxon>
        <taxon>Pleosporomycetidae</taxon>
        <taxon>Pleosporales</taxon>
        <taxon>Lophiotremataceae</taxon>
        <taxon>Lophiotrema</taxon>
    </lineage>
</organism>
<reference evidence="3" key="1">
    <citation type="journal article" date="2020" name="Stud. Mycol.">
        <title>101 Dothideomycetes genomes: a test case for predicting lifestyles and emergence of pathogens.</title>
        <authorList>
            <person name="Haridas S."/>
            <person name="Albert R."/>
            <person name="Binder M."/>
            <person name="Bloem J."/>
            <person name="Labutti K."/>
            <person name="Salamov A."/>
            <person name="Andreopoulos B."/>
            <person name="Baker S."/>
            <person name="Barry K."/>
            <person name="Bills G."/>
            <person name="Bluhm B."/>
            <person name="Cannon C."/>
            <person name="Castanera R."/>
            <person name="Culley D."/>
            <person name="Daum C."/>
            <person name="Ezra D."/>
            <person name="Gonzalez J."/>
            <person name="Henrissat B."/>
            <person name="Kuo A."/>
            <person name="Liang C."/>
            <person name="Lipzen A."/>
            <person name="Lutzoni F."/>
            <person name="Magnuson J."/>
            <person name="Mondo S."/>
            <person name="Nolan M."/>
            <person name="Ohm R."/>
            <person name="Pangilinan J."/>
            <person name="Park H.-J."/>
            <person name="Ramirez L."/>
            <person name="Alfaro M."/>
            <person name="Sun H."/>
            <person name="Tritt A."/>
            <person name="Yoshinaga Y."/>
            <person name="Zwiers L.-H."/>
            <person name="Turgeon B."/>
            <person name="Goodwin S."/>
            <person name="Spatafora J."/>
            <person name="Crous P."/>
            <person name="Grigoriev I."/>
        </authorList>
    </citation>
    <scope>NUCLEOTIDE SEQUENCE</scope>
    <source>
        <strain evidence="3">CBS 627.86</strain>
    </source>
</reference>
<keyword evidence="2" id="KW-1133">Transmembrane helix</keyword>
<feature type="compositionally biased region" description="Basic and acidic residues" evidence="1">
    <location>
        <begin position="651"/>
        <end position="661"/>
    </location>
</feature>
<sequence>MDGLGVPTEKPVYIGVWTNWSHGRVLGSTLTLTQRNGTLLIAFIALFVSFVGSNFFKLTAFILHVWTSSGETSKDAIYHQRQAILRNSPSGTDSLWHLLRLVFHWRSKGLMPVRHLVPFLAHAAICVAAFTIAGIFSSRIATPGGSEVLIAGPNCGQPFGLPGSPADLQAGYAGQRSKAYLNYAQDCYSSTSSSGGGICTSFAKAQIPYTALKNASCPFRGDICRAPNTTIQLDTGFVDTHHHLGLNAPASRRLKFRLLMKCAPLVLEEYAVDYTWANGSQVVPYRKYFYGPSWIGTISMRENYTFIQRKIEYSEIRFENRDTVMPLYEIGIEWAFSNDTPRSTWRPIEPLHRNDSDVSLLFLVARDVCYTGPVVDPWFAASKAIGKVTTSGGIQKDIYAADEAASPMACSVQYQLCVPSNSSKNDCSPLGGRRDAAKYFGEDHPEIDKVMWLISLMSNMEIRILITTLGGSFLQAQYGILEGIRSPVPVDQWQTESERLFKVMLAGLQTAAVDRATGPSDSAVRRYTQPPDNDDDRHQCRNQKIRSSAYANFSVFGLSFTLAVGSLIITLNWTVERLYKLWTRKRHASNQYRRLEWTLNGTLQLQRLAHEELGYGDWHHCGEDVPLTEHKLATLDLEDLDHPRLQVTSAAEHDKPSEHTPEMQLSEPVSQVNTAVHEDADASQDLQDESSGNDSGDAVSSPIPISEDEQHHIETGAAIQSSINDPESPERQSSTVQQT</sequence>
<proteinExistence type="predicted"/>
<feature type="transmembrane region" description="Helical" evidence="2">
    <location>
        <begin position="37"/>
        <end position="56"/>
    </location>
</feature>
<accession>A0A6A5Z8Y0</accession>
<dbReference type="Proteomes" id="UP000799770">
    <property type="component" value="Unassembled WGS sequence"/>
</dbReference>
<evidence type="ECO:0000313" key="3">
    <source>
        <dbReference type="EMBL" id="KAF2115544.1"/>
    </source>
</evidence>
<evidence type="ECO:0000256" key="1">
    <source>
        <dbReference type="SAM" id="MobiDB-lite"/>
    </source>
</evidence>
<evidence type="ECO:0000313" key="4">
    <source>
        <dbReference type="Proteomes" id="UP000799770"/>
    </source>
</evidence>
<feature type="transmembrane region" description="Helical" evidence="2">
    <location>
        <begin position="549"/>
        <end position="575"/>
    </location>
</feature>
<keyword evidence="2" id="KW-0472">Membrane</keyword>
<dbReference type="AlphaFoldDB" id="A0A6A5Z8Y0"/>